<dbReference type="RefSeq" id="WP_078424524.1">
    <property type="nucleotide sequence ID" value="NZ_CP017258.1"/>
</dbReference>
<evidence type="ECO:0000313" key="7">
    <source>
        <dbReference type="EMBL" id="AQW87732.1"/>
    </source>
</evidence>
<dbReference type="PROSITE" id="PS51257">
    <property type="entry name" value="PROKAR_LIPOPROTEIN"/>
    <property type="match status" value="1"/>
</dbReference>
<feature type="domain" description="Autotransporter" evidence="6">
    <location>
        <begin position="685"/>
        <end position="952"/>
    </location>
</feature>
<name>A0A1S6U7T1_9BACT</name>
<dbReference type="InterPro" id="IPR011050">
    <property type="entry name" value="Pectin_lyase_fold/virulence"/>
</dbReference>
<dbReference type="InterPro" id="IPR000209">
    <property type="entry name" value="Peptidase_S8/S53_dom"/>
</dbReference>
<dbReference type="SUPFAM" id="SSF52743">
    <property type="entry name" value="Subtilisin-like"/>
    <property type="match status" value="1"/>
</dbReference>
<protein>
    <submittedName>
        <fullName evidence="7">Putative autotransporter serine protease</fullName>
    </submittedName>
</protein>
<dbReference type="NCBIfam" id="TIGR02601">
    <property type="entry name" value="autotrns_rpt"/>
    <property type="match status" value="1"/>
</dbReference>
<organism evidence="7 8">
    <name type="scientific">Campylobacter pinnipediorum subsp. caledonicus</name>
    <dbReference type="NCBI Taxonomy" id="1874362"/>
    <lineage>
        <taxon>Bacteria</taxon>
        <taxon>Pseudomonadati</taxon>
        <taxon>Campylobacterota</taxon>
        <taxon>Epsilonproteobacteria</taxon>
        <taxon>Campylobacterales</taxon>
        <taxon>Campylobacteraceae</taxon>
        <taxon>Campylobacter</taxon>
    </lineage>
</organism>
<keyword evidence="3" id="KW-0378">Hydrolase</keyword>
<dbReference type="GO" id="GO:0006508">
    <property type="term" value="P:proteolysis"/>
    <property type="evidence" value="ECO:0007669"/>
    <property type="project" value="UniProtKB-KW"/>
</dbReference>
<evidence type="ECO:0000256" key="3">
    <source>
        <dbReference type="ARBA" id="ARBA00022801"/>
    </source>
</evidence>
<dbReference type="SUPFAM" id="SSF51126">
    <property type="entry name" value="Pectin lyase-like"/>
    <property type="match status" value="1"/>
</dbReference>
<dbReference type="SMART" id="SM00869">
    <property type="entry name" value="Autotransporter"/>
    <property type="match status" value="1"/>
</dbReference>
<sequence>MGKNLRNINYILKPSVVISLSAFLVSCGGGGGGGGGSSQPSSTDIYIPPTNRVLPSPPPMKNLGNGKEDQQDNIKLLPKTDLLKKMNLNNENINRDQLKDKENDENNHKTISIIDSGFNNYPLSERVKKANSNTRYQTAHGVYVTDIIKDNTKQNQIYIIDAGSGGLNLSLIPDYFDTMYKKGARIFNNSYGKTENINLNQYRLNTLEYYINNKPETDSIFVFAAGNESKNYTSIEASYPIVNDNARNGFIAVAAYDEKDKSKLASYSNRFDEKSKKWGIAASGITKNNQGTSFAAPRVTATVANVWNQFPWMSNHLVTVTILSTADKPGKPGTPTEGPNSGQKEQGNPEFGWGILNQERALRGPALLHLDLRTLSKDEQFVQNLFTVDFDYRNYQDKDKLTWSNDIKGDGGIYKKGTGILYLSGDNQYKGSTWIQNGEIVLQNKLKNSYVIIEKQGTLRAESKNGTLVEIGKSITNNGGSLNVYGKGLYIKEKYEGKNGARIVIDIDKSLLKASGSVDFGTNGYLLADVQKPNEIPSKDLKQRTIIEANKIENFDSNRAKISTDISLFINIYGLNLKDQNKKLDAQYSRNDAPIVAKALGFQSNDIAFKTAKNLDVVLDELAESGNKNSEIYQASLMMFEMPKPVLAKSINTLSGEIYSSSQNILAKQNETFSKTLSNRLSSLIYEDRSGFWANQIFADVNLKNKGYANTSTNIHGLAFGIDKKTDNYILGVSFLSGRAKTDFDKNAGSTNIKNTSVSLYGSYNFDDFYMLGRVGLNSSKSKVEREILDKNSKISYDSKFYNTYTEIGKIFELDKFKINPFFATQLDWLQRDKISEKDVFGLQADKKTYNLTSLLAGVRTKVEFDKLFISSNLTYINKLSPNDFSFDAKFTGSNSNVKITGIKEAKSTIWFGSNFGYNLTKDIMLNCGFDLSFDSSHNNSKVFNVGGLYRF</sequence>
<dbReference type="SUPFAM" id="SSF103515">
    <property type="entry name" value="Autotransporter"/>
    <property type="match status" value="1"/>
</dbReference>
<reference evidence="8" key="1">
    <citation type="submission" date="2016-09" db="EMBL/GenBank/DDBJ databases">
        <title>Comparative genomics of the Campylobacter concisus group.</title>
        <authorList>
            <person name="Miller W.G."/>
            <person name="Yee E."/>
            <person name="Chapman M.H."/>
            <person name="Huynh S."/>
            <person name="Bono J.L."/>
            <person name="On S.L.W."/>
            <person name="StLeger J."/>
            <person name="Foster G."/>
            <person name="Parker C.T."/>
        </authorList>
    </citation>
    <scope>NUCLEOTIDE SEQUENCE [LARGE SCALE GENOMIC DNA]</scope>
    <source>
        <strain evidence="8">RM18021</strain>
    </source>
</reference>
<accession>A0A1S6U7T1</accession>
<dbReference type="InterPro" id="IPR013425">
    <property type="entry name" value="Autotrns_rpt"/>
</dbReference>
<dbReference type="Proteomes" id="UP000190868">
    <property type="component" value="Chromosome"/>
</dbReference>
<dbReference type="GO" id="GO:0004252">
    <property type="term" value="F:serine-type endopeptidase activity"/>
    <property type="evidence" value="ECO:0007669"/>
    <property type="project" value="InterPro"/>
</dbReference>
<gene>
    <name evidence="7" type="ORF">CPIN18021_0924</name>
</gene>
<dbReference type="Gene3D" id="2.40.128.130">
    <property type="entry name" value="Autotransporter beta-domain"/>
    <property type="match status" value="1"/>
</dbReference>
<dbReference type="EMBL" id="CP017258">
    <property type="protein sequence ID" value="AQW87732.1"/>
    <property type="molecule type" value="Genomic_DNA"/>
</dbReference>
<dbReference type="InterPro" id="IPR034061">
    <property type="entry name" value="Peptidases_S8_Autotransporter"/>
</dbReference>
<keyword evidence="8" id="KW-1185">Reference proteome</keyword>
<dbReference type="PROSITE" id="PS00138">
    <property type="entry name" value="SUBTILASE_SER"/>
    <property type="match status" value="1"/>
</dbReference>
<dbReference type="Pfam" id="PF00082">
    <property type="entry name" value="Peptidase_S8"/>
    <property type="match status" value="1"/>
</dbReference>
<keyword evidence="4" id="KW-0720">Serine protease</keyword>
<dbReference type="Pfam" id="PF12951">
    <property type="entry name" value="PATR"/>
    <property type="match status" value="1"/>
</dbReference>
<proteinExistence type="predicted"/>
<dbReference type="PROSITE" id="PS51208">
    <property type="entry name" value="AUTOTRANSPORTER"/>
    <property type="match status" value="1"/>
</dbReference>
<keyword evidence="1 7" id="KW-0645">Protease</keyword>
<dbReference type="InterPro" id="IPR036709">
    <property type="entry name" value="Autotransporte_beta_dom_sf"/>
</dbReference>
<dbReference type="Gene3D" id="3.40.50.200">
    <property type="entry name" value="Peptidase S8/S53 domain"/>
    <property type="match status" value="1"/>
</dbReference>
<feature type="region of interest" description="Disordered" evidence="5">
    <location>
        <begin position="325"/>
        <end position="350"/>
    </location>
</feature>
<dbReference type="InterPro" id="IPR023828">
    <property type="entry name" value="Peptidase_S8_Ser-AS"/>
</dbReference>
<evidence type="ECO:0000259" key="6">
    <source>
        <dbReference type="PROSITE" id="PS51208"/>
    </source>
</evidence>
<evidence type="ECO:0000256" key="4">
    <source>
        <dbReference type="ARBA" id="ARBA00022825"/>
    </source>
</evidence>
<dbReference type="InterPro" id="IPR005546">
    <property type="entry name" value="Autotransporte_beta"/>
</dbReference>
<evidence type="ECO:0000256" key="5">
    <source>
        <dbReference type="SAM" id="MobiDB-lite"/>
    </source>
</evidence>
<dbReference type="AlphaFoldDB" id="A0A1S6U7T1"/>
<dbReference type="Pfam" id="PF03797">
    <property type="entry name" value="Autotransporter"/>
    <property type="match status" value="1"/>
</dbReference>
<evidence type="ECO:0000256" key="2">
    <source>
        <dbReference type="ARBA" id="ARBA00022729"/>
    </source>
</evidence>
<evidence type="ECO:0000313" key="8">
    <source>
        <dbReference type="Proteomes" id="UP000190868"/>
    </source>
</evidence>
<keyword evidence="2" id="KW-0732">Signal</keyword>
<evidence type="ECO:0000256" key="1">
    <source>
        <dbReference type="ARBA" id="ARBA00022670"/>
    </source>
</evidence>
<dbReference type="InterPro" id="IPR036852">
    <property type="entry name" value="Peptidase_S8/S53_dom_sf"/>
</dbReference>
<dbReference type="CDD" id="cd04848">
    <property type="entry name" value="Peptidases_S8_Autotransporter_serine_protease_like"/>
    <property type="match status" value="1"/>
</dbReference>